<feature type="region of interest" description="Disordered" evidence="6">
    <location>
        <begin position="324"/>
        <end position="348"/>
    </location>
</feature>
<dbReference type="GO" id="GO:0005743">
    <property type="term" value="C:mitochondrial inner membrane"/>
    <property type="evidence" value="ECO:0007669"/>
    <property type="project" value="TreeGrafter"/>
</dbReference>
<comment type="similarity">
    <text evidence="2">Belongs to the OXA1/ALB3/YidC family.</text>
</comment>
<keyword evidence="3 7" id="KW-0812">Transmembrane</keyword>
<evidence type="ECO:0008006" key="10">
    <source>
        <dbReference type="Google" id="ProtNLM"/>
    </source>
</evidence>
<organism evidence="8 9">
    <name type="scientific">Sanghuangporus baumii</name>
    <name type="common">Phellinus baumii</name>
    <dbReference type="NCBI Taxonomy" id="108892"/>
    <lineage>
        <taxon>Eukaryota</taxon>
        <taxon>Fungi</taxon>
        <taxon>Dikarya</taxon>
        <taxon>Basidiomycota</taxon>
        <taxon>Agaricomycotina</taxon>
        <taxon>Agaricomycetes</taxon>
        <taxon>Hymenochaetales</taxon>
        <taxon>Hymenochaetaceae</taxon>
        <taxon>Sanghuangporus</taxon>
    </lineage>
</organism>
<dbReference type="OrthoDB" id="2436667at2759"/>
<dbReference type="GO" id="GO:0032979">
    <property type="term" value="P:protein insertion into mitochondrial inner membrane from matrix"/>
    <property type="evidence" value="ECO:0007669"/>
    <property type="project" value="TreeGrafter"/>
</dbReference>
<dbReference type="InterPro" id="IPR001708">
    <property type="entry name" value="YidC/ALB3/OXA1/COX18"/>
</dbReference>
<feature type="transmembrane region" description="Helical" evidence="7">
    <location>
        <begin position="165"/>
        <end position="189"/>
    </location>
</feature>
<keyword evidence="5 7" id="KW-0472">Membrane</keyword>
<dbReference type="Proteomes" id="UP000757232">
    <property type="component" value="Unassembled WGS sequence"/>
</dbReference>
<feature type="compositionally biased region" description="Polar residues" evidence="6">
    <location>
        <begin position="338"/>
        <end position="348"/>
    </location>
</feature>
<gene>
    <name evidence="8" type="ORF">A7U60_g8377</name>
</gene>
<name>A0A9Q5N4H0_SANBA</name>
<evidence type="ECO:0000256" key="2">
    <source>
        <dbReference type="ARBA" id="ARBA00009877"/>
    </source>
</evidence>
<evidence type="ECO:0000256" key="1">
    <source>
        <dbReference type="ARBA" id="ARBA00004141"/>
    </source>
</evidence>
<comment type="caution">
    <text evidence="8">The sequence shown here is derived from an EMBL/GenBank/DDBJ whole genome shotgun (WGS) entry which is preliminary data.</text>
</comment>
<dbReference type="PANTHER" id="PTHR12428:SF65">
    <property type="entry name" value="CYTOCHROME C OXIDASE ASSEMBLY PROTEIN COX18, MITOCHONDRIAL"/>
    <property type="match status" value="1"/>
</dbReference>
<evidence type="ECO:0000313" key="8">
    <source>
        <dbReference type="EMBL" id="OCB84393.1"/>
    </source>
</evidence>
<evidence type="ECO:0000313" key="9">
    <source>
        <dbReference type="Proteomes" id="UP000757232"/>
    </source>
</evidence>
<protein>
    <recommendedName>
        <fullName evidence="10">Cytochrome oxidase biogenesis protein</fullName>
    </recommendedName>
</protein>
<evidence type="ECO:0000256" key="7">
    <source>
        <dbReference type="SAM" id="Phobius"/>
    </source>
</evidence>
<reference evidence="8" key="1">
    <citation type="submission" date="2016-06" db="EMBL/GenBank/DDBJ databases">
        <title>Draft Genome sequence of the fungus Inonotus baumii.</title>
        <authorList>
            <person name="Zhu H."/>
            <person name="Lin W."/>
        </authorList>
    </citation>
    <scope>NUCLEOTIDE SEQUENCE</scope>
    <source>
        <strain evidence="8">821</strain>
    </source>
</reference>
<sequence>MFAAHRHALVTRRIRPCLASTSRLQPNSSSHHLPRPSGRRTLWISALEPFREGFLDLALALPWPVDFPPYASTIILTTVISRILFTLPFSIWAKKRQWRLEETALPELIAYRKKAAVRIANEMKFAGYAKRGIEVFRNEHIKRLQRALETRQNEIFKKHSCSPRLTMLIPAVSQLPLFVFSTAIFSSIATRPTPLDDESFLTLTSLARSDPTGTLPVVLGLVTLANVETAGWFVGVERAARTAAIEARRQEEDTKTREAGGIVKPRTKNVVQSSLRMLSIVRIVVGIMVDGSVLVYWLSSATFGLFQSWAFNWWDARRAAQRSRLSTQKASTPKRPLPSSTTPKTSKR</sequence>
<comment type="subcellular location">
    <subcellularLocation>
        <location evidence="1">Membrane</location>
        <topology evidence="1">Multi-pass membrane protein</topology>
    </subcellularLocation>
</comment>
<dbReference type="AlphaFoldDB" id="A0A9Q5N4H0"/>
<evidence type="ECO:0000256" key="5">
    <source>
        <dbReference type="ARBA" id="ARBA00023136"/>
    </source>
</evidence>
<keyword evidence="9" id="KW-1185">Reference proteome</keyword>
<dbReference type="EMBL" id="LNZH02000215">
    <property type="protein sequence ID" value="OCB84393.1"/>
    <property type="molecule type" value="Genomic_DNA"/>
</dbReference>
<evidence type="ECO:0000256" key="4">
    <source>
        <dbReference type="ARBA" id="ARBA00022989"/>
    </source>
</evidence>
<dbReference type="GO" id="GO:0032977">
    <property type="term" value="F:membrane insertase activity"/>
    <property type="evidence" value="ECO:0007669"/>
    <property type="project" value="InterPro"/>
</dbReference>
<evidence type="ECO:0000256" key="3">
    <source>
        <dbReference type="ARBA" id="ARBA00022692"/>
    </source>
</evidence>
<proteinExistence type="inferred from homology"/>
<evidence type="ECO:0000256" key="6">
    <source>
        <dbReference type="SAM" id="MobiDB-lite"/>
    </source>
</evidence>
<accession>A0A9Q5N4H0</accession>
<keyword evidence="4 7" id="KW-1133">Transmembrane helix</keyword>
<dbReference type="PANTHER" id="PTHR12428">
    <property type="entry name" value="OXA1"/>
    <property type="match status" value="1"/>
</dbReference>
<feature type="transmembrane region" description="Helical" evidence="7">
    <location>
        <begin position="70"/>
        <end position="92"/>
    </location>
</feature>
<dbReference type="GO" id="GO:0033617">
    <property type="term" value="P:mitochondrial respiratory chain complex IV assembly"/>
    <property type="evidence" value="ECO:0007669"/>
    <property type="project" value="TreeGrafter"/>
</dbReference>